<keyword evidence="1" id="KW-0677">Repeat</keyword>
<organism evidence="4 6">
    <name type="scientific">Didymodactylos carnosus</name>
    <dbReference type="NCBI Taxonomy" id="1234261"/>
    <lineage>
        <taxon>Eukaryota</taxon>
        <taxon>Metazoa</taxon>
        <taxon>Spiralia</taxon>
        <taxon>Gnathifera</taxon>
        <taxon>Rotifera</taxon>
        <taxon>Eurotatoria</taxon>
        <taxon>Bdelloidea</taxon>
        <taxon>Philodinida</taxon>
        <taxon>Philodinidae</taxon>
        <taxon>Didymodactylos</taxon>
    </lineage>
</organism>
<dbReference type="PROSITE" id="PS50005">
    <property type="entry name" value="TPR"/>
    <property type="match status" value="2"/>
</dbReference>
<proteinExistence type="predicted"/>
<feature type="repeat" description="TPR" evidence="3">
    <location>
        <begin position="351"/>
        <end position="384"/>
    </location>
</feature>
<dbReference type="Proteomes" id="UP000677228">
    <property type="component" value="Unassembled WGS sequence"/>
</dbReference>
<dbReference type="PROSITE" id="PS50293">
    <property type="entry name" value="TPR_REGION"/>
    <property type="match status" value="1"/>
</dbReference>
<dbReference type="InterPro" id="IPR019734">
    <property type="entry name" value="TPR_rpt"/>
</dbReference>
<dbReference type="EMBL" id="CAJNOK010016505">
    <property type="protein sequence ID" value="CAF1246684.1"/>
    <property type="molecule type" value="Genomic_DNA"/>
</dbReference>
<dbReference type="InterPro" id="IPR011990">
    <property type="entry name" value="TPR-like_helical_dom_sf"/>
</dbReference>
<evidence type="ECO:0000313" key="6">
    <source>
        <dbReference type="Proteomes" id="UP000677228"/>
    </source>
</evidence>
<dbReference type="PANTHER" id="PTHR45641">
    <property type="entry name" value="TETRATRICOPEPTIDE REPEAT PROTEIN (AFU_ORTHOLOGUE AFUA_6G03870)"/>
    <property type="match status" value="1"/>
</dbReference>
<gene>
    <name evidence="4" type="ORF">OVA965_LOCUS26081</name>
    <name evidence="5" type="ORF">TMI583_LOCUS26819</name>
</gene>
<evidence type="ECO:0000256" key="1">
    <source>
        <dbReference type="ARBA" id="ARBA00022737"/>
    </source>
</evidence>
<dbReference type="SUPFAM" id="SSF56399">
    <property type="entry name" value="ADP-ribosylation"/>
    <property type="match status" value="1"/>
</dbReference>
<accession>A0A8S2EK49</accession>
<feature type="repeat" description="TPR" evidence="3">
    <location>
        <begin position="392"/>
        <end position="421"/>
    </location>
</feature>
<dbReference type="Proteomes" id="UP000682733">
    <property type="component" value="Unassembled WGS sequence"/>
</dbReference>
<dbReference type="SUPFAM" id="SSF48452">
    <property type="entry name" value="TPR-like"/>
    <property type="match status" value="1"/>
</dbReference>
<dbReference type="EMBL" id="CAJOBA010038056">
    <property type="protein sequence ID" value="CAF4054352.1"/>
    <property type="molecule type" value="Genomic_DNA"/>
</dbReference>
<comment type="caution">
    <text evidence="4">The sequence shown here is derived from an EMBL/GenBank/DDBJ whole genome shotgun (WGS) entry which is preliminary data.</text>
</comment>
<dbReference type="PANTHER" id="PTHR45641:SF19">
    <property type="entry name" value="NEPHROCYSTIN-3"/>
    <property type="match status" value="1"/>
</dbReference>
<reference evidence="4" key="1">
    <citation type="submission" date="2021-02" db="EMBL/GenBank/DDBJ databases">
        <authorList>
            <person name="Nowell W R."/>
        </authorList>
    </citation>
    <scope>NUCLEOTIDE SEQUENCE</scope>
</reference>
<keyword evidence="2 3" id="KW-0802">TPR repeat</keyword>
<evidence type="ECO:0000256" key="3">
    <source>
        <dbReference type="PROSITE-ProRule" id="PRU00339"/>
    </source>
</evidence>
<dbReference type="AlphaFoldDB" id="A0A8S2EK49"/>
<dbReference type="Gene3D" id="1.25.40.10">
    <property type="entry name" value="Tetratricopeptide repeat domain"/>
    <property type="match status" value="1"/>
</dbReference>
<dbReference type="Pfam" id="PF13424">
    <property type="entry name" value="TPR_12"/>
    <property type="match status" value="1"/>
</dbReference>
<dbReference type="Gene3D" id="3.90.176.10">
    <property type="entry name" value="Toxin ADP-ribosyltransferase, Chain A, domain 1"/>
    <property type="match status" value="1"/>
</dbReference>
<sequence>ISSQTEITTKSTSFPTLTTQTKPIENVQYMWHQLLIDVFLHISPLDSSKNEMVQYCRLNYKDKPNALKVIDDFNRTYKSNDAIWWNTQDYISSLLNNILNSNDIQLMFKFHSYIIDLNNQLCQIHSQFIQNLLVNQKIVTVYLGQVMSRENLKHLKNNIGGLMMIKHFLMTTRNREMALIFAGYGSEMTQGESVLFHITINIHTIKKPFAPIKHMVNMSDSEEIMLSMASVFCIESVEQSDNRVWCIRLKLINDEDVQVKELATFIKKEINTTVPTLIIGKILVMMDDYDSADRYYKMLLSTNNHSLKGAIHTNLGIVNNEKGMYSEAQKQFLEALTIETKCIPPNYPNQAAIYTNLGTIFEKNNNNTEALQYYEKAREMALKSPQSDLLLASIHNNIGTIYKNMGDYPKAMDNFSKAYQL</sequence>
<dbReference type="SMART" id="SM00028">
    <property type="entry name" value="TPR"/>
    <property type="match status" value="4"/>
</dbReference>
<protein>
    <submittedName>
        <fullName evidence="4">Uncharacterized protein</fullName>
    </submittedName>
</protein>
<evidence type="ECO:0000313" key="5">
    <source>
        <dbReference type="EMBL" id="CAF4054352.1"/>
    </source>
</evidence>
<dbReference type="Pfam" id="PF13181">
    <property type="entry name" value="TPR_8"/>
    <property type="match status" value="1"/>
</dbReference>
<evidence type="ECO:0000313" key="4">
    <source>
        <dbReference type="EMBL" id="CAF1246684.1"/>
    </source>
</evidence>
<evidence type="ECO:0000256" key="2">
    <source>
        <dbReference type="ARBA" id="ARBA00022803"/>
    </source>
</evidence>
<name>A0A8S2EK49_9BILA</name>
<feature type="non-terminal residue" evidence="4">
    <location>
        <position position="1"/>
    </location>
</feature>